<dbReference type="InterPro" id="IPR014949">
    <property type="entry name" value="DUF1820"/>
</dbReference>
<proteinExistence type="predicted"/>
<protein>
    <recommendedName>
        <fullName evidence="3">DUF1820 family protein</fullName>
    </recommendedName>
</protein>
<dbReference type="AlphaFoldDB" id="A0A1I2J030"/>
<dbReference type="EMBL" id="FOOC01000005">
    <property type="protein sequence ID" value="SFF47348.1"/>
    <property type="molecule type" value="Genomic_DNA"/>
</dbReference>
<sequence>MSAKQRLYRVSFMNQGQVYEVYAREVSHGGGMLGFVEIGKLVFGENTTLVVDTSEEKLKQEFADVERFYVPVHAVVRIDEVSKRGSARIVGGADTGAKVTPFPIYNFGKDPKK</sequence>
<dbReference type="Proteomes" id="UP000199771">
    <property type="component" value="Unassembled WGS sequence"/>
</dbReference>
<dbReference type="OrthoDB" id="5641137at2"/>
<name>A0A1I2J030_9GAMM</name>
<evidence type="ECO:0000313" key="2">
    <source>
        <dbReference type="Proteomes" id="UP000199771"/>
    </source>
</evidence>
<reference evidence="1 2" key="1">
    <citation type="submission" date="2016-10" db="EMBL/GenBank/DDBJ databases">
        <authorList>
            <person name="de Groot N.N."/>
        </authorList>
    </citation>
    <scope>NUCLEOTIDE SEQUENCE [LARGE SCALE GENOMIC DNA]</scope>
    <source>
        <strain evidence="1 2">DSM 23609</strain>
    </source>
</reference>
<gene>
    <name evidence="1" type="ORF">SAMN04488120_10546</name>
</gene>
<accession>A0A1I2J030</accession>
<keyword evidence="2" id="KW-1185">Reference proteome</keyword>
<evidence type="ECO:0000313" key="1">
    <source>
        <dbReference type="EMBL" id="SFF47348.1"/>
    </source>
</evidence>
<dbReference type="Pfam" id="PF08850">
    <property type="entry name" value="DUF1820"/>
    <property type="match status" value="1"/>
</dbReference>
<dbReference type="RefSeq" id="WP_091533095.1">
    <property type="nucleotide sequence ID" value="NZ_FOOC01000005.1"/>
</dbReference>
<dbReference type="STRING" id="1076937.SAMN04488120_10546"/>
<organism evidence="1 2">
    <name type="scientific">Fontimonas thermophila</name>
    <dbReference type="NCBI Taxonomy" id="1076937"/>
    <lineage>
        <taxon>Bacteria</taxon>
        <taxon>Pseudomonadati</taxon>
        <taxon>Pseudomonadota</taxon>
        <taxon>Gammaproteobacteria</taxon>
        <taxon>Nevskiales</taxon>
        <taxon>Nevskiaceae</taxon>
        <taxon>Fontimonas</taxon>
    </lineage>
</organism>
<evidence type="ECO:0008006" key="3">
    <source>
        <dbReference type="Google" id="ProtNLM"/>
    </source>
</evidence>